<name>A0A9X1H6V1_9FLAO</name>
<evidence type="ECO:0000313" key="2">
    <source>
        <dbReference type="Proteomes" id="UP001139366"/>
    </source>
</evidence>
<reference evidence="1 2" key="1">
    <citation type="journal article" date="2023" name="Antonie Van Leeuwenhoek">
        <title>Flavobacterium potami sp. nov., a multi-metal resistance genes harbouring bacterium isolated from shallow river silt.</title>
        <authorList>
            <person name="Li S."/>
            <person name="Mao S."/>
            <person name="Mu W."/>
            <person name="Guo B."/>
            <person name="Li C."/>
            <person name="Zhu Q."/>
            <person name="Hou X."/>
            <person name="Zhao Y."/>
            <person name="Wei S."/>
            <person name="Liu H."/>
            <person name="Liu A."/>
        </authorList>
    </citation>
    <scope>NUCLEOTIDE SEQUENCE [LARGE SCALE GENOMIC DNA]</scope>
    <source>
        <strain evidence="1 2">17A</strain>
    </source>
</reference>
<gene>
    <name evidence="1" type="ORF">K6T82_00260</name>
</gene>
<protein>
    <submittedName>
        <fullName evidence="1">Uncharacterized protein</fullName>
    </submittedName>
</protein>
<accession>A0A9X1H6V1</accession>
<comment type="caution">
    <text evidence="1">The sequence shown here is derived from an EMBL/GenBank/DDBJ whole genome shotgun (WGS) entry which is preliminary data.</text>
</comment>
<dbReference type="AlphaFoldDB" id="A0A9X1H6V1"/>
<evidence type="ECO:0000313" key="1">
    <source>
        <dbReference type="EMBL" id="MBZ4033181.1"/>
    </source>
</evidence>
<organism evidence="1 2">
    <name type="scientific">Flavobacterium potami</name>
    <dbReference type="NCBI Taxonomy" id="2872310"/>
    <lineage>
        <taxon>Bacteria</taxon>
        <taxon>Pseudomonadati</taxon>
        <taxon>Bacteroidota</taxon>
        <taxon>Flavobacteriia</taxon>
        <taxon>Flavobacteriales</taxon>
        <taxon>Flavobacteriaceae</taxon>
        <taxon>Flavobacterium</taxon>
    </lineage>
</organism>
<proteinExistence type="predicted"/>
<sequence length="96" mass="11431">MKDVTKKPQIYDSIIYQRENSYVSDKNNMHSFRNKNGYLLENHTDMTDFYKELKSDFENFILPKLEKLNSLQDCIDNFGSIPFFGERLINAIKIKK</sequence>
<dbReference type="EMBL" id="JAINUY010000001">
    <property type="protein sequence ID" value="MBZ4033181.1"/>
    <property type="molecule type" value="Genomic_DNA"/>
</dbReference>
<keyword evidence="2" id="KW-1185">Reference proteome</keyword>
<dbReference type="Proteomes" id="UP001139366">
    <property type="component" value="Unassembled WGS sequence"/>
</dbReference>
<dbReference type="RefSeq" id="WP_223704027.1">
    <property type="nucleotide sequence ID" value="NZ_JAINUY010000001.1"/>
</dbReference>